<evidence type="ECO:0000313" key="3">
    <source>
        <dbReference type="Proteomes" id="UP001153069"/>
    </source>
</evidence>
<evidence type="ECO:0000256" key="1">
    <source>
        <dbReference type="SAM" id="MobiDB-lite"/>
    </source>
</evidence>
<dbReference type="EMBL" id="CAICTM010000249">
    <property type="protein sequence ID" value="CAB9505994.1"/>
    <property type="molecule type" value="Genomic_DNA"/>
</dbReference>
<dbReference type="Pfam" id="PF10238">
    <property type="entry name" value="Eapp_C"/>
    <property type="match status" value="1"/>
</dbReference>
<dbReference type="PANTHER" id="PTHR15967">
    <property type="entry name" value="E2F-ASSOCIATED PHOSPHOPROTEIN"/>
    <property type="match status" value="1"/>
</dbReference>
<evidence type="ECO:0000313" key="2">
    <source>
        <dbReference type="EMBL" id="CAB9505994.1"/>
    </source>
</evidence>
<feature type="region of interest" description="Disordered" evidence="1">
    <location>
        <begin position="155"/>
        <end position="178"/>
    </location>
</feature>
<dbReference type="Proteomes" id="UP001153069">
    <property type="component" value="Unassembled WGS sequence"/>
</dbReference>
<feature type="region of interest" description="Disordered" evidence="1">
    <location>
        <begin position="1"/>
        <end position="52"/>
    </location>
</feature>
<feature type="compositionally biased region" description="Low complexity" evidence="1">
    <location>
        <begin position="156"/>
        <end position="167"/>
    </location>
</feature>
<dbReference type="InterPro" id="IPR019370">
    <property type="entry name" value="E2F-assoc_phosphoprotein"/>
</dbReference>
<dbReference type="AlphaFoldDB" id="A0A9N8DS76"/>
<reference evidence="2" key="1">
    <citation type="submission" date="2020-06" db="EMBL/GenBank/DDBJ databases">
        <authorList>
            <consortium name="Plant Systems Biology data submission"/>
        </authorList>
    </citation>
    <scope>NUCLEOTIDE SEQUENCE</scope>
    <source>
        <strain evidence="2">D6</strain>
    </source>
</reference>
<dbReference type="OrthoDB" id="122464at2759"/>
<keyword evidence="3" id="KW-1185">Reference proteome</keyword>
<sequence length="216" mass="24107">MAEANNVQPPDHGGMMAVVSGDSDCGEATTDDEEIFPHAQGDVPSGDDASLYDENMDDDDEAYVYMNLRGGKHSRNENLAAASPKEQPSKKVTKPRNSDAVLSCPCCFNIVCMDCQKHHRFNNQFRAMFVMGITVDWQHMLKYDKKVQGLTRWYPSQQSSSNNHQNSPIVAPDHQHSTKEDNPIYYAVSCANCQTQVAALDMTDEVYHFYDCLASA</sequence>
<comment type="caution">
    <text evidence="2">The sequence shown here is derived from an EMBL/GenBank/DDBJ whole genome shotgun (WGS) entry which is preliminary data.</text>
</comment>
<protein>
    <submittedName>
        <fullName evidence="2">E2F-associated phosphoprotein</fullName>
    </submittedName>
</protein>
<feature type="region of interest" description="Disordered" evidence="1">
    <location>
        <begin position="74"/>
        <end position="96"/>
    </location>
</feature>
<accession>A0A9N8DS76</accession>
<proteinExistence type="predicted"/>
<dbReference type="GO" id="GO:0005634">
    <property type="term" value="C:nucleus"/>
    <property type="evidence" value="ECO:0007669"/>
    <property type="project" value="TreeGrafter"/>
</dbReference>
<dbReference type="PANTHER" id="PTHR15967:SF0">
    <property type="entry name" value="E2F-ASSOCIATED PHOSPHOPROTEIN"/>
    <property type="match status" value="1"/>
</dbReference>
<organism evidence="2 3">
    <name type="scientific">Seminavis robusta</name>
    <dbReference type="NCBI Taxonomy" id="568900"/>
    <lineage>
        <taxon>Eukaryota</taxon>
        <taxon>Sar</taxon>
        <taxon>Stramenopiles</taxon>
        <taxon>Ochrophyta</taxon>
        <taxon>Bacillariophyta</taxon>
        <taxon>Bacillariophyceae</taxon>
        <taxon>Bacillariophycidae</taxon>
        <taxon>Naviculales</taxon>
        <taxon>Naviculaceae</taxon>
        <taxon>Seminavis</taxon>
    </lineage>
</organism>
<name>A0A9N8DS76_9STRA</name>
<gene>
    <name evidence="2" type="ORF">SEMRO_250_G099010.1</name>
</gene>